<keyword evidence="2" id="KW-1185">Reference proteome</keyword>
<reference evidence="1 2" key="1">
    <citation type="submission" date="2018-03" db="EMBL/GenBank/DDBJ databases">
        <title>Genomic Encyclopedia of Type Strains, Phase III (KMG-III): the genomes of soil and plant-associated and newly described type strains.</title>
        <authorList>
            <person name="Whitman W."/>
        </authorList>
    </citation>
    <scope>NUCLEOTIDE SEQUENCE [LARGE SCALE GENOMIC DNA]</scope>
    <source>
        <strain evidence="1 2">CGMCC 1.12484</strain>
    </source>
</reference>
<dbReference type="Proteomes" id="UP000237983">
    <property type="component" value="Unassembled WGS sequence"/>
</dbReference>
<dbReference type="EMBL" id="PVTL01000006">
    <property type="protein sequence ID" value="PRY67506.1"/>
    <property type="molecule type" value="Genomic_DNA"/>
</dbReference>
<protein>
    <submittedName>
        <fullName evidence="1">Pilus assembly protein CpaB</fullName>
    </submittedName>
</protein>
<accession>A0A2T0VBC4</accession>
<dbReference type="OrthoDB" id="5182178at2"/>
<dbReference type="RefSeq" id="WP_106213150.1">
    <property type="nucleotide sequence ID" value="NZ_PVTL01000006.1"/>
</dbReference>
<name>A0A2T0VBC4_9MICO</name>
<evidence type="ECO:0000313" key="1">
    <source>
        <dbReference type="EMBL" id="PRY67506.1"/>
    </source>
</evidence>
<proteinExistence type="predicted"/>
<organism evidence="1 2">
    <name type="scientific">Glaciihabitans tibetensis</name>
    <dbReference type="NCBI Taxonomy" id="1266600"/>
    <lineage>
        <taxon>Bacteria</taxon>
        <taxon>Bacillati</taxon>
        <taxon>Actinomycetota</taxon>
        <taxon>Actinomycetes</taxon>
        <taxon>Micrococcales</taxon>
        <taxon>Microbacteriaceae</taxon>
        <taxon>Glaciihabitans</taxon>
    </lineage>
</organism>
<comment type="caution">
    <text evidence="1">The sequence shown here is derived from an EMBL/GenBank/DDBJ whole genome shotgun (WGS) entry which is preliminary data.</text>
</comment>
<sequence length="244" mass="25524">MKIRLISALAALVLAIIGVVLLSQYVQGADERAYGEAQTVEVLVVAAAVPAGTPTEDLGEFLEVKAVPQSVVAEDVVTNLAQFGGRVVGVDLVVGETLLASRLIDPTALVAPGSIPAPEGLQEFTVTLTAEQTIGGRLAAGDTVGIYVSFGDLDPAEARILPGTNHVFHRVLVTSVQGVVVPSDDSSAAPVPEAGVFVTFATTAVDAERIIWARQYAASLWLSLETEDDLDADTKMVTDENFLQ</sequence>
<dbReference type="AlphaFoldDB" id="A0A2T0VBC4"/>
<dbReference type="CDD" id="cd11614">
    <property type="entry name" value="SAF_CpaB_FlgA_like"/>
    <property type="match status" value="1"/>
</dbReference>
<gene>
    <name evidence="1" type="ORF">B0I08_106113</name>
</gene>
<evidence type="ECO:0000313" key="2">
    <source>
        <dbReference type="Proteomes" id="UP000237983"/>
    </source>
</evidence>